<dbReference type="GO" id="GO:0010605">
    <property type="term" value="P:negative regulation of macromolecule metabolic process"/>
    <property type="evidence" value="ECO:0007669"/>
    <property type="project" value="UniProtKB-ARBA"/>
</dbReference>
<dbReference type="PANTHER" id="PTHR23092:SF15">
    <property type="entry name" value="INACTIVE NON-CANONICAL POLY(A) RNA POLYMERASE PROTEIN TRF4-2-RELATED"/>
    <property type="match status" value="1"/>
</dbReference>
<dbReference type="GeneID" id="54358692"/>
<comment type="similarity">
    <text evidence="1">Belongs to the DNA polymerase type-B-like family.</text>
</comment>
<feature type="domain" description="PAP-associated" evidence="6">
    <location>
        <begin position="383"/>
        <end position="441"/>
    </location>
</feature>
<dbReference type="GO" id="GO:0043634">
    <property type="term" value="P:polyadenylation-dependent ncRNA catabolic process"/>
    <property type="evidence" value="ECO:0007669"/>
    <property type="project" value="TreeGrafter"/>
</dbReference>
<name>A0A6J3MGM4_9PEZI</name>
<dbReference type="Gene3D" id="3.30.460.10">
    <property type="entry name" value="Beta Polymerase, domain 2"/>
    <property type="match status" value="1"/>
</dbReference>
<dbReference type="Gene3D" id="1.10.1410.10">
    <property type="match status" value="1"/>
</dbReference>
<sequence>MNGDTQPKFRDVGEYTEESDTGSEEGEEHEEGHKRRRTEKVVPIEQPKWSNPDPYTALPPPSQSNGPKKDIVETIRKAKLDTMLDAASSNPVKDNIDFISFDDEPAVVSLLSDNDDDQASVGSNPIGPGKNRKRAYSQISPDDTLAGIITEEWEPTGYNLTPWMPRSAEFTANVGLKLHKEIVDFYEFVRPTEYERIVRQDIATRIQTTIQNWYHGRGVQIYCFGSYPAGLYLPNADMDLVALSPRYLDSAVPTFCLGMPDKRKLRSVLRSAGIFDPVKGADIIAFAKVPLIKFTDLQTGLKVDISFENHTGLTAQGTLKKWKEQFPDMPILVALIKQFLCMRNLNEVFHGGIGGFTIICLVVSMLQHMPESQSSSLEPHTRYGELLMNFLDLYGNKFNYRDTGIIMEPPSYFDKLKDRDRINVKYQDDRLTIIDPNRADNDISGGSRLIAEVFDCFRGAHALVQRRLNQIRLGKASSESILECILGGNYYSYLDTRARLRRVFERNYPDSAEHVPAEELQPSMYVPSSRRRY</sequence>
<gene>
    <name evidence="9" type="ORF">K489DRAFT_312853</name>
</gene>
<proteinExistence type="inferred from homology"/>
<reference evidence="9" key="2">
    <citation type="submission" date="2020-04" db="EMBL/GenBank/DDBJ databases">
        <authorList>
            <consortium name="NCBI Genome Project"/>
        </authorList>
    </citation>
    <scope>NUCLEOTIDE SEQUENCE</scope>
    <source>
        <strain evidence="9">CBS 342.82</strain>
    </source>
</reference>
<dbReference type="GO" id="GO:0003729">
    <property type="term" value="F:mRNA binding"/>
    <property type="evidence" value="ECO:0007669"/>
    <property type="project" value="TreeGrafter"/>
</dbReference>
<reference evidence="9" key="3">
    <citation type="submission" date="2025-08" db="UniProtKB">
        <authorList>
            <consortium name="RefSeq"/>
        </authorList>
    </citation>
    <scope>IDENTIFICATION</scope>
    <source>
        <strain evidence="9">CBS 342.82</strain>
    </source>
</reference>
<dbReference type="Pfam" id="PF22600">
    <property type="entry name" value="MTPAP-like_central"/>
    <property type="match status" value="1"/>
</dbReference>
<evidence type="ECO:0000256" key="4">
    <source>
        <dbReference type="ARBA" id="ARBA00022842"/>
    </source>
</evidence>
<dbReference type="GO" id="GO:1990817">
    <property type="term" value="F:poly(A) RNA polymerase activity"/>
    <property type="evidence" value="ECO:0007669"/>
    <property type="project" value="UniProtKB-EC"/>
</dbReference>
<evidence type="ECO:0000313" key="9">
    <source>
        <dbReference type="RefSeq" id="XP_033463865.1"/>
    </source>
</evidence>
<dbReference type="GO" id="GO:0005730">
    <property type="term" value="C:nucleolus"/>
    <property type="evidence" value="ECO:0007669"/>
    <property type="project" value="TreeGrafter"/>
</dbReference>
<dbReference type="AlphaFoldDB" id="A0A6J3MGM4"/>
<dbReference type="RefSeq" id="XP_033463865.1">
    <property type="nucleotide sequence ID" value="XM_033600892.1"/>
</dbReference>
<dbReference type="CDD" id="cd05402">
    <property type="entry name" value="NT_PAP_TUTase"/>
    <property type="match status" value="1"/>
</dbReference>
<evidence type="ECO:0000256" key="1">
    <source>
        <dbReference type="ARBA" id="ARBA00008593"/>
    </source>
</evidence>
<dbReference type="EC" id="2.7.7.19" evidence="2"/>
<evidence type="ECO:0000259" key="6">
    <source>
        <dbReference type="Pfam" id="PF03828"/>
    </source>
</evidence>
<dbReference type="OrthoDB" id="273917at2759"/>
<feature type="region of interest" description="Disordered" evidence="5">
    <location>
        <begin position="1"/>
        <end position="68"/>
    </location>
</feature>
<keyword evidence="4" id="KW-0460">Magnesium</keyword>
<evidence type="ECO:0000256" key="5">
    <source>
        <dbReference type="SAM" id="MobiDB-lite"/>
    </source>
</evidence>
<dbReference type="InterPro" id="IPR054708">
    <property type="entry name" value="MTPAP-like_central"/>
</dbReference>
<keyword evidence="3" id="KW-0479">Metal-binding</keyword>
<dbReference type="GO" id="GO:0031499">
    <property type="term" value="C:TRAMP complex"/>
    <property type="evidence" value="ECO:0007669"/>
    <property type="project" value="TreeGrafter"/>
</dbReference>
<evidence type="ECO:0000259" key="7">
    <source>
        <dbReference type="Pfam" id="PF22600"/>
    </source>
</evidence>
<dbReference type="GO" id="GO:0031123">
    <property type="term" value="P:RNA 3'-end processing"/>
    <property type="evidence" value="ECO:0007669"/>
    <property type="project" value="TreeGrafter"/>
</dbReference>
<feature type="domain" description="Poly(A) RNA polymerase mitochondrial-like central palm" evidence="7">
    <location>
        <begin position="178"/>
        <end position="320"/>
    </location>
</feature>
<evidence type="ECO:0000256" key="3">
    <source>
        <dbReference type="ARBA" id="ARBA00022723"/>
    </source>
</evidence>
<dbReference type="Proteomes" id="UP000504637">
    <property type="component" value="Unplaced"/>
</dbReference>
<keyword evidence="8" id="KW-1185">Reference proteome</keyword>
<feature type="region of interest" description="Disordered" evidence="5">
    <location>
        <begin position="114"/>
        <end position="136"/>
    </location>
</feature>
<organism evidence="9">
    <name type="scientific">Dissoconium aciculare CBS 342.82</name>
    <dbReference type="NCBI Taxonomy" id="1314786"/>
    <lineage>
        <taxon>Eukaryota</taxon>
        <taxon>Fungi</taxon>
        <taxon>Dikarya</taxon>
        <taxon>Ascomycota</taxon>
        <taxon>Pezizomycotina</taxon>
        <taxon>Dothideomycetes</taxon>
        <taxon>Dothideomycetidae</taxon>
        <taxon>Mycosphaerellales</taxon>
        <taxon>Dissoconiaceae</taxon>
        <taxon>Dissoconium</taxon>
    </lineage>
</organism>
<protein>
    <recommendedName>
        <fullName evidence="2">polynucleotide adenylyltransferase</fullName>
        <ecNumber evidence="2">2.7.7.19</ecNumber>
    </recommendedName>
</protein>
<dbReference type="SUPFAM" id="SSF81301">
    <property type="entry name" value="Nucleotidyltransferase"/>
    <property type="match status" value="1"/>
</dbReference>
<dbReference type="GO" id="GO:0046872">
    <property type="term" value="F:metal ion binding"/>
    <property type="evidence" value="ECO:0007669"/>
    <property type="project" value="UniProtKB-KW"/>
</dbReference>
<dbReference type="InterPro" id="IPR043519">
    <property type="entry name" value="NT_sf"/>
</dbReference>
<dbReference type="InterPro" id="IPR002058">
    <property type="entry name" value="PAP_assoc"/>
</dbReference>
<dbReference type="InterPro" id="IPR045862">
    <property type="entry name" value="Trf4-like"/>
</dbReference>
<evidence type="ECO:0000313" key="8">
    <source>
        <dbReference type="Proteomes" id="UP000504637"/>
    </source>
</evidence>
<reference evidence="9" key="1">
    <citation type="submission" date="2020-01" db="EMBL/GenBank/DDBJ databases">
        <authorList>
            <consortium name="DOE Joint Genome Institute"/>
            <person name="Haridas S."/>
            <person name="Albert R."/>
            <person name="Binder M."/>
            <person name="Bloem J."/>
            <person name="Labutti K."/>
            <person name="Salamov A."/>
            <person name="Andreopoulos B."/>
            <person name="Baker S.E."/>
            <person name="Barry K."/>
            <person name="Bills G."/>
            <person name="Bluhm B.H."/>
            <person name="Cannon C."/>
            <person name="Castanera R."/>
            <person name="Culley D.E."/>
            <person name="Daum C."/>
            <person name="Ezra D."/>
            <person name="Gonzalez J.B."/>
            <person name="Henrissat B."/>
            <person name="Kuo A."/>
            <person name="Liang C."/>
            <person name="Lipzen A."/>
            <person name="Lutzoni F."/>
            <person name="Magnuson J."/>
            <person name="Mondo S."/>
            <person name="Nolan M."/>
            <person name="Ohm R."/>
            <person name="Pangilinan J."/>
            <person name="Park H.-J."/>
            <person name="Ramirez L."/>
            <person name="Alfaro M."/>
            <person name="Sun H."/>
            <person name="Tritt A."/>
            <person name="Yoshinaga Y."/>
            <person name="Zwiers L.-H."/>
            <person name="Turgeon B.G."/>
            <person name="Goodwin S.B."/>
            <person name="Spatafora J.W."/>
            <person name="Crous P.W."/>
            <person name="Grigoriev I.V."/>
        </authorList>
    </citation>
    <scope>NUCLEOTIDE SEQUENCE</scope>
    <source>
        <strain evidence="9">CBS 342.82</strain>
    </source>
</reference>
<evidence type="ECO:0000256" key="2">
    <source>
        <dbReference type="ARBA" id="ARBA00012388"/>
    </source>
</evidence>
<dbReference type="SUPFAM" id="SSF81631">
    <property type="entry name" value="PAP/OAS1 substrate-binding domain"/>
    <property type="match status" value="1"/>
</dbReference>
<dbReference type="PANTHER" id="PTHR23092">
    <property type="entry name" value="POLY(A) RNA POLYMERASE"/>
    <property type="match status" value="1"/>
</dbReference>
<feature type="compositionally biased region" description="Acidic residues" evidence="5">
    <location>
        <begin position="14"/>
        <end position="29"/>
    </location>
</feature>
<accession>A0A6J3MGM4</accession>
<dbReference type="Pfam" id="PF03828">
    <property type="entry name" value="PAP_assoc"/>
    <property type="match status" value="1"/>
</dbReference>